<dbReference type="Proteomes" id="UP000011686">
    <property type="component" value="Chromosome"/>
</dbReference>
<feature type="transmembrane region" description="Helical" evidence="1">
    <location>
        <begin position="46"/>
        <end position="73"/>
    </location>
</feature>
<feature type="transmembrane region" description="Helical" evidence="1">
    <location>
        <begin position="12"/>
        <end position="34"/>
    </location>
</feature>
<keyword evidence="1" id="KW-0472">Membrane</keyword>
<feature type="transmembrane region" description="Helical" evidence="1">
    <location>
        <begin position="94"/>
        <end position="115"/>
    </location>
</feature>
<feature type="transmembrane region" description="Helical" evidence="1">
    <location>
        <begin position="148"/>
        <end position="172"/>
    </location>
</feature>
<name>M1LTS3_9PROT</name>
<gene>
    <name evidence="2" type="ORF">CDEE_0459</name>
</gene>
<dbReference type="EMBL" id="CP003804">
    <property type="protein sequence ID" value="AGF47506.1"/>
    <property type="molecule type" value="Genomic_DNA"/>
</dbReference>
<dbReference type="PATRIC" id="fig|1208918.3.peg.203"/>
<dbReference type="RefSeq" id="WP_015238660.1">
    <property type="nucleotide sequence ID" value="NC_020283.1"/>
</dbReference>
<dbReference type="KEGG" id="kct:CDEE_0459"/>
<keyword evidence="1" id="KW-0812">Transmembrane</keyword>
<feature type="transmembrane region" description="Helical" evidence="1">
    <location>
        <begin position="193"/>
        <end position="213"/>
    </location>
</feature>
<proteinExistence type="predicted"/>
<reference evidence="2 3" key="1">
    <citation type="journal article" date="2013" name="Genome Biol. Evol.">
        <title>Genome evolution and phylogenomic analysis of candidatus kinetoplastibacterium, the betaproteobacterial endosymbionts of strigomonas and angomonas.</title>
        <authorList>
            <person name="Alves J.M."/>
            <person name="Serrano M.G."/>
            <person name="Maia da Silva F."/>
            <person name="Voegtly L.J."/>
            <person name="Matveyev A.V."/>
            <person name="Teixeira M.M."/>
            <person name="Camargo E.P."/>
            <person name="Buck G.A."/>
        </authorList>
    </citation>
    <scope>NUCLEOTIDE SEQUENCE [LARGE SCALE GENOMIC DNA]</scope>
    <source>
        <strain evidence="2 3">TCC036E</strain>
    </source>
</reference>
<dbReference type="HOGENOM" id="CLU_1101312_0_0_4"/>
<evidence type="ECO:0000256" key="1">
    <source>
        <dbReference type="SAM" id="Phobius"/>
    </source>
</evidence>
<dbReference type="AlphaFoldDB" id="M1LTS3"/>
<organism evidence="2 3">
    <name type="scientific">Candidatus Kinetoplastidibacterium crithidiae TCC036E</name>
    <dbReference type="NCBI Taxonomy" id="1208918"/>
    <lineage>
        <taxon>Bacteria</taxon>
        <taxon>Pseudomonadati</taxon>
        <taxon>Pseudomonadota</taxon>
        <taxon>Betaproteobacteria</taxon>
        <taxon>Candidatus Kinetoplastidibacterium</taxon>
    </lineage>
</organism>
<protein>
    <submittedName>
        <fullName evidence="2">Uncharacterized protein</fullName>
    </submittedName>
</protein>
<keyword evidence="1" id="KW-1133">Transmembrane helix</keyword>
<evidence type="ECO:0000313" key="3">
    <source>
        <dbReference type="Proteomes" id="UP000011686"/>
    </source>
</evidence>
<sequence>MKLNKLAANRGIKWIIDGISIFSQAPAIIILLSASIQFTTIFAEKLFILGILIKIISSHIVFFIAMSLGKTVLYNDRNIFMRDIFNIQTIKKGFIIGCLVFLICVLTSLLSLLPFMREIHLLLKNIDSFGISQESIFNLEKLLQIPTIITGISILIFNVLLIFCMPIAIWNQTKLLKSLFFSSLSVLYNAKPLTIYLTTWIAIFFLTEILINYAFKHLLSETDLLILGLIIKTVSNSVFYASLYPMYLDFFKK</sequence>
<accession>M1LTS3</accession>
<feature type="transmembrane region" description="Helical" evidence="1">
    <location>
        <begin position="225"/>
        <end position="247"/>
    </location>
</feature>
<evidence type="ECO:0000313" key="2">
    <source>
        <dbReference type="EMBL" id="AGF47506.1"/>
    </source>
</evidence>
<keyword evidence="3" id="KW-1185">Reference proteome</keyword>